<name>A0A8B7ZDQ2_ACAPL</name>
<protein>
    <submittedName>
        <fullName evidence="10">Major facilitator superfamily domain-containing protein 6-B-like</fullName>
    </submittedName>
</protein>
<evidence type="ECO:0000313" key="10">
    <source>
        <dbReference type="RefSeq" id="XP_022103803.1"/>
    </source>
</evidence>
<dbReference type="Pfam" id="PF12832">
    <property type="entry name" value="MFS_1_like"/>
    <property type="match status" value="2"/>
</dbReference>
<dbReference type="InterPro" id="IPR051717">
    <property type="entry name" value="MFS_MFSD6"/>
</dbReference>
<dbReference type="KEGG" id="aplc:110986327"/>
<reference evidence="10" key="1">
    <citation type="submission" date="2025-08" db="UniProtKB">
        <authorList>
            <consortium name="RefSeq"/>
        </authorList>
    </citation>
    <scope>IDENTIFICATION</scope>
</reference>
<keyword evidence="3 7" id="KW-0812">Transmembrane</keyword>
<feature type="compositionally biased region" description="Basic and acidic residues" evidence="6">
    <location>
        <begin position="455"/>
        <end position="470"/>
    </location>
</feature>
<dbReference type="PANTHER" id="PTHR16172:SF2">
    <property type="entry name" value="MAJOR FACILITATOR SUPERFAMILY DOMAIN-CONTAINING PROTEIN 6"/>
    <property type="match status" value="1"/>
</dbReference>
<feature type="compositionally biased region" description="Acidic residues" evidence="6">
    <location>
        <begin position="471"/>
        <end position="482"/>
    </location>
</feature>
<dbReference type="Gene3D" id="1.20.1250.20">
    <property type="entry name" value="MFS general substrate transporter like domains"/>
    <property type="match status" value="2"/>
</dbReference>
<feature type="transmembrane region" description="Helical" evidence="7">
    <location>
        <begin position="84"/>
        <end position="103"/>
    </location>
</feature>
<evidence type="ECO:0000256" key="6">
    <source>
        <dbReference type="SAM" id="MobiDB-lite"/>
    </source>
</evidence>
<evidence type="ECO:0000256" key="1">
    <source>
        <dbReference type="ARBA" id="ARBA00004141"/>
    </source>
</evidence>
<feature type="transmembrane region" description="Helical" evidence="7">
    <location>
        <begin position="281"/>
        <end position="302"/>
    </location>
</feature>
<feature type="transmembrane region" description="Helical" evidence="7">
    <location>
        <begin position="367"/>
        <end position="383"/>
    </location>
</feature>
<evidence type="ECO:0000313" key="9">
    <source>
        <dbReference type="Proteomes" id="UP000694845"/>
    </source>
</evidence>
<evidence type="ECO:0000259" key="8">
    <source>
        <dbReference type="Pfam" id="PF12832"/>
    </source>
</evidence>
<dbReference type="AlphaFoldDB" id="A0A8B7ZDQ2"/>
<feature type="transmembrane region" description="Helical" evidence="7">
    <location>
        <begin position="427"/>
        <end position="447"/>
    </location>
</feature>
<evidence type="ECO:0000256" key="7">
    <source>
        <dbReference type="SAM" id="Phobius"/>
    </source>
</evidence>
<keyword evidence="9" id="KW-1185">Reference proteome</keyword>
<evidence type="ECO:0000256" key="5">
    <source>
        <dbReference type="ARBA" id="ARBA00023136"/>
    </source>
</evidence>
<dbReference type="SUPFAM" id="SSF103473">
    <property type="entry name" value="MFS general substrate transporter"/>
    <property type="match status" value="1"/>
</dbReference>
<feature type="transmembrane region" description="Helical" evidence="7">
    <location>
        <begin position="395"/>
        <end position="418"/>
    </location>
</feature>
<keyword evidence="5 7" id="KW-0472">Membrane</keyword>
<sequence>MEETSKETPFFAFRINVSLIVYKVFYFSFWGAIGCYLSYLSLYLKQLGFSPANVGIVSALRPLSGFVLLPVIAAASDRFRCRRAILITSILLSAVTAGALALLPHAPEAPCDVMEKQIKKFFHLNISLSQPDGQGGYSDFSQSSRVDNLLPGFLGPPGLLGSNPILHIPFGDASTNTTFHDVKKLPEKIQKTLIANQSWMYYQADLHKLLVAVIVLATVMEVMMFSAICQGDIATLDALRREHGNADQYGWNRAFGTVGWGTCSTRTAVVTCGFEHVATGYWTAFAAAVVVSSGAFVSTFYFGPYTNMHYEETKDDSGDSVASSPGMSPIKAVVFSWHYGSVFIMIAFLGLCNGSMWAFLYWHLDNMGLGSILTWITTVAYLNDAVPPQCRSTVQGILVAAYNGLGAGLGFFTSGLLVNRFGASQTFGLFAVSCTAFFVVFLSIQGLSKIPPTPWKDEHEEKQALQKEVKDPDEEDALLNRQ</sequence>
<comment type="similarity">
    <text evidence="2">Belongs to the major facilitator superfamily. MFSD6 family.</text>
</comment>
<dbReference type="Proteomes" id="UP000694845">
    <property type="component" value="Unplaced"/>
</dbReference>
<evidence type="ECO:0000256" key="4">
    <source>
        <dbReference type="ARBA" id="ARBA00022989"/>
    </source>
</evidence>
<dbReference type="InterPro" id="IPR036259">
    <property type="entry name" value="MFS_trans_sf"/>
</dbReference>
<dbReference type="GO" id="GO:0005886">
    <property type="term" value="C:plasma membrane"/>
    <property type="evidence" value="ECO:0007669"/>
    <property type="project" value="TreeGrafter"/>
</dbReference>
<feature type="domain" description="Major facilitator superfamily associated" evidence="8">
    <location>
        <begin position="20"/>
        <end position="370"/>
    </location>
</feature>
<comment type="subcellular location">
    <subcellularLocation>
        <location evidence="1">Membrane</location>
        <topology evidence="1">Multi-pass membrane protein</topology>
    </subcellularLocation>
</comment>
<feature type="transmembrane region" description="Helical" evidence="7">
    <location>
        <begin position="20"/>
        <end position="40"/>
    </location>
</feature>
<accession>A0A8B7ZDQ2</accession>
<feature type="domain" description="Major facilitator superfamily associated" evidence="8">
    <location>
        <begin position="373"/>
        <end position="427"/>
    </location>
</feature>
<feature type="region of interest" description="Disordered" evidence="6">
    <location>
        <begin position="452"/>
        <end position="482"/>
    </location>
</feature>
<evidence type="ECO:0000256" key="2">
    <source>
        <dbReference type="ARBA" id="ARBA00005241"/>
    </source>
</evidence>
<gene>
    <name evidence="10" type="primary">LOC110986327</name>
</gene>
<dbReference type="GeneID" id="110986327"/>
<feature type="transmembrane region" description="Helical" evidence="7">
    <location>
        <begin position="52"/>
        <end position="72"/>
    </location>
</feature>
<dbReference type="OMA" id="SDRFRCR"/>
<feature type="transmembrane region" description="Helical" evidence="7">
    <location>
        <begin position="209"/>
        <end position="231"/>
    </location>
</feature>
<dbReference type="InterPro" id="IPR024989">
    <property type="entry name" value="MFS_assoc_dom"/>
</dbReference>
<dbReference type="PANTHER" id="PTHR16172">
    <property type="entry name" value="MAJOR FACILITATOR SUPERFAMILY DOMAIN-CONTAINING PROTEIN 6-LIKE"/>
    <property type="match status" value="1"/>
</dbReference>
<dbReference type="OrthoDB" id="5989317at2759"/>
<proteinExistence type="inferred from homology"/>
<evidence type="ECO:0000256" key="3">
    <source>
        <dbReference type="ARBA" id="ARBA00022692"/>
    </source>
</evidence>
<feature type="transmembrane region" description="Helical" evidence="7">
    <location>
        <begin position="337"/>
        <end position="360"/>
    </location>
</feature>
<keyword evidence="4 7" id="KW-1133">Transmembrane helix</keyword>
<dbReference type="PROSITE" id="PS51257">
    <property type="entry name" value="PROKAR_LIPOPROTEIN"/>
    <property type="match status" value="1"/>
</dbReference>
<dbReference type="RefSeq" id="XP_022103803.1">
    <property type="nucleotide sequence ID" value="XM_022248111.1"/>
</dbReference>
<organism evidence="9 10">
    <name type="scientific">Acanthaster planci</name>
    <name type="common">Crown-of-thorns starfish</name>
    <dbReference type="NCBI Taxonomy" id="133434"/>
    <lineage>
        <taxon>Eukaryota</taxon>
        <taxon>Metazoa</taxon>
        <taxon>Echinodermata</taxon>
        <taxon>Eleutherozoa</taxon>
        <taxon>Asterozoa</taxon>
        <taxon>Asteroidea</taxon>
        <taxon>Valvatacea</taxon>
        <taxon>Valvatida</taxon>
        <taxon>Acanthasteridae</taxon>
        <taxon>Acanthaster</taxon>
    </lineage>
</organism>